<gene>
    <name evidence="9 11" type="primary">secE</name>
    <name evidence="11" type="ORF">QDX21_12590</name>
</gene>
<dbReference type="Pfam" id="PF00584">
    <property type="entry name" value="SecE"/>
    <property type="match status" value="1"/>
</dbReference>
<comment type="function">
    <text evidence="9">Essential subunit of the Sec protein translocation channel SecYEG. Clamps together the 2 halves of SecY. May contact the channel plug during translocation.</text>
</comment>
<keyword evidence="3 9" id="KW-1003">Cell membrane</keyword>
<proteinExistence type="inferred from homology"/>
<evidence type="ECO:0000313" key="11">
    <source>
        <dbReference type="EMBL" id="WGH93106.1"/>
    </source>
</evidence>
<evidence type="ECO:0000256" key="7">
    <source>
        <dbReference type="ARBA" id="ARBA00023010"/>
    </source>
</evidence>
<feature type="region of interest" description="Disordered" evidence="10">
    <location>
        <begin position="1"/>
        <end position="24"/>
    </location>
</feature>
<evidence type="ECO:0000256" key="6">
    <source>
        <dbReference type="ARBA" id="ARBA00022989"/>
    </source>
</evidence>
<dbReference type="InterPro" id="IPR001901">
    <property type="entry name" value="Translocase_SecE/Sec61-g"/>
</dbReference>
<organism evidence="11 12">
    <name type="scientific">Auritidibacter ignavus</name>
    <dbReference type="NCBI Taxonomy" id="678932"/>
    <lineage>
        <taxon>Bacteria</taxon>
        <taxon>Bacillati</taxon>
        <taxon>Actinomycetota</taxon>
        <taxon>Actinomycetes</taxon>
        <taxon>Micrococcales</taxon>
        <taxon>Micrococcaceae</taxon>
        <taxon>Auritidibacter</taxon>
    </lineage>
</organism>
<name>A0AAJ6DCF4_9MICC</name>
<evidence type="ECO:0000256" key="2">
    <source>
        <dbReference type="ARBA" id="ARBA00022448"/>
    </source>
</evidence>
<keyword evidence="4 9" id="KW-0812">Transmembrane</keyword>
<dbReference type="PANTHER" id="PTHR33910:SF1">
    <property type="entry name" value="PROTEIN TRANSLOCASE SUBUNIT SECE"/>
    <property type="match status" value="1"/>
</dbReference>
<comment type="subunit">
    <text evidence="9">Component of the Sec protein translocase complex. Heterotrimer consisting of SecY, SecE and SecG subunits. The heterotrimers can form oligomers, although 1 heterotrimer is thought to be able to translocate proteins. Interacts with the ribosome. Interacts with SecDF, and other proteins may be involved. Interacts with SecA.</text>
</comment>
<dbReference type="PANTHER" id="PTHR33910">
    <property type="entry name" value="PROTEIN TRANSLOCASE SUBUNIT SECE"/>
    <property type="match status" value="1"/>
</dbReference>
<dbReference type="RefSeq" id="WP_136088578.1">
    <property type="nucleotide sequence ID" value="NZ_CP122566.1"/>
</dbReference>
<dbReference type="InterPro" id="IPR038379">
    <property type="entry name" value="SecE_sf"/>
</dbReference>
<feature type="compositionally biased region" description="Basic and acidic residues" evidence="10">
    <location>
        <begin position="11"/>
        <end position="24"/>
    </location>
</feature>
<dbReference type="GO" id="GO:0005886">
    <property type="term" value="C:plasma membrane"/>
    <property type="evidence" value="ECO:0007669"/>
    <property type="project" value="UniProtKB-SubCell"/>
</dbReference>
<dbReference type="GO" id="GO:0065002">
    <property type="term" value="P:intracellular protein transmembrane transport"/>
    <property type="evidence" value="ECO:0007669"/>
    <property type="project" value="UniProtKB-UniRule"/>
</dbReference>
<keyword evidence="7 9" id="KW-0811">Translocation</keyword>
<keyword evidence="6 9" id="KW-1133">Transmembrane helix</keyword>
<evidence type="ECO:0000256" key="1">
    <source>
        <dbReference type="ARBA" id="ARBA00004370"/>
    </source>
</evidence>
<dbReference type="EMBL" id="CP122566">
    <property type="protein sequence ID" value="WGH93106.1"/>
    <property type="molecule type" value="Genomic_DNA"/>
</dbReference>
<dbReference type="AlphaFoldDB" id="A0AAJ6DCF4"/>
<evidence type="ECO:0000256" key="8">
    <source>
        <dbReference type="ARBA" id="ARBA00023136"/>
    </source>
</evidence>
<dbReference type="GO" id="GO:0009306">
    <property type="term" value="P:protein secretion"/>
    <property type="evidence" value="ECO:0007669"/>
    <property type="project" value="UniProtKB-UniRule"/>
</dbReference>
<sequence>MTERGSVAEQSTHETQDGGQSRSERRGFFSRIMLFLRQVVDEIRKVVTPTREELLKMTGVVLVFVIIVIAVVFVLDWLFGQGASFLFGGQESV</sequence>
<dbReference type="GO" id="GO:0006605">
    <property type="term" value="P:protein targeting"/>
    <property type="evidence" value="ECO:0007669"/>
    <property type="project" value="UniProtKB-UniRule"/>
</dbReference>
<keyword evidence="5 9" id="KW-0653">Protein transport</keyword>
<evidence type="ECO:0000313" key="12">
    <source>
        <dbReference type="Proteomes" id="UP001224674"/>
    </source>
</evidence>
<dbReference type="GO" id="GO:0008320">
    <property type="term" value="F:protein transmembrane transporter activity"/>
    <property type="evidence" value="ECO:0007669"/>
    <property type="project" value="UniProtKB-UniRule"/>
</dbReference>
<keyword evidence="8 9" id="KW-0472">Membrane</keyword>
<keyword evidence="12" id="KW-1185">Reference proteome</keyword>
<evidence type="ECO:0000256" key="10">
    <source>
        <dbReference type="SAM" id="MobiDB-lite"/>
    </source>
</evidence>
<reference evidence="11 12" key="1">
    <citation type="submission" date="2023-03" db="EMBL/GenBank/DDBJ databases">
        <title>Complete genome sequences of several Auritidibacter ignavus strains isolated from ear infections.</title>
        <authorList>
            <person name="Baehr T."/>
            <person name="Baumhoegger A.M."/>
        </authorList>
    </citation>
    <scope>NUCLEOTIDE SEQUENCE [LARGE SCALE GENOMIC DNA]</scope>
    <source>
        <strain evidence="11 12">BABAE-6</strain>
    </source>
</reference>
<comment type="subcellular location">
    <subcellularLocation>
        <location evidence="9">Cell membrane</location>
        <topology evidence="9">Single-pass membrane protein</topology>
    </subcellularLocation>
    <subcellularLocation>
        <location evidence="1">Membrane</location>
    </subcellularLocation>
</comment>
<comment type="similarity">
    <text evidence="9">Belongs to the SecE/SEC61-gamma family.</text>
</comment>
<protein>
    <recommendedName>
        <fullName evidence="9">Protein translocase subunit SecE</fullName>
    </recommendedName>
</protein>
<evidence type="ECO:0000256" key="4">
    <source>
        <dbReference type="ARBA" id="ARBA00022692"/>
    </source>
</evidence>
<evidence type="ECO:0000256" key="9">
    <source>
        <dbReference type="HAMAP-Rule" id="MF_00422"/>
    </source>
</evidence>
<keyword evidence="2 9" id="KW-0813">Transport</keyword>
<accession>A0AAJ6DCF4</accession>
<dbReference type="GO" id="GO:0043952">
    <property type="term" value="P:protein transport by the Sec complex"/>
    <property type="evidence" value="ECO:0007669"/>
    <property type="project" value="UniProtKB-UniRule"/>
</dbReference>
<dbReference type="NCBIfam" id="TIGR00964">
    <property type="entry name" value="secE_bact"/>
    <property type="match status" value="1"/>
</dbReference>
<dbReference type="InterPro" id="IPR005807">
    <property type="entry name" value="SecE_bac"/>
</dbReference>
<dbReference type="HAMAP" id="MF_00422">
    <property type="entry name" value="SecE"/>
    <property type="match status" value="1"/>
</dbReference>
<evidence type="ECO:0000256" key="3">
    <source>
        <dbReference type="ARBA" id="ARBA00022475"/>
    </source>
</evidence>
<evidence type="ECO:0000256" key="5">
    <source>
        <dbReference type="ARBA" id="ARBA00022927"/>
    </source>
</evidence>
<dbReference type="Proteomes" id="UP001224674">
    <property type="component" value="Chromosome"/>
</dbReference>
<feature type="transmembrane region" description="Helical" evidence="9">
    <location>
        <begin position="54"/>
        <end position="79"/>
    </location>
</feature>
<dbReference type="Gene3D" id="1.20.5.1030">
    <property type="entry name" value="Preprotein translocase secy subunit"/>
    <property type="match status" value="1"/>
</dbReference>